<dbReference type="Proteomes" id="UP000334990">
    <property type="component" value="Unassembled WGS sequence"/>
</dbReference>
<dbReference type="InterPro" id="IPR000944">
    <property type="entry name" value="Tscrpt_reg_Rrf2"/>
</dbReference>
<dbReference type="GO" id="GO:0005829">
    <property type="term" value="C:cytosol"/>
    <property type="evidence" value="ECO:0007669"/>
    <property type="project" value="TreeGrafter"/>
</dbReference>
<dbReference type="SUPFAM" id="SSF46785">
    <property type="entry name" value="Winged helix' DNA-binding domain"/>
    <property type="match status" value="1"/>
</dbReference>
<dbReference type="RefSeq" id="WP_155336540.1">
    <property type="nucleotide sequence ID" value="NZ_BAAABN010000030.1"/>
</dbReference>
<accession>A0A5M3VVH4</accession>
<keyword evidence="3" id="KW-1185">Reference proteome</keyword>
<dbReference type="InterPro" id="IPR036390">
    <property type="entry name" value="WH_DNA-bd_sf"/>
</dbReference>
<dbReference type="PANTHER" id="PTHR33221">
    <property type="entry name" value="WINGED HELIX-TURN-HELIX TRANSCRIPTIONAL REGULATOR, RRF2 FAMILY"/>
    <property type="match status" value="1"/>
</dbReference>
<dbReference type="PANTHER" id="PTHR33221:SF5">
    <property type="entry name" value="HTH-TYPE TRANSCRIPTIONAL REGULATOR ISCR"/>
    <property type="match status" value="1"/>
</dbReference>
<dbReference type="AlphaFoldDB" id="A0A5M3VVH4"/>
<dbReference type="Gene3D" id="1.10.10.10">
    <property type="entry name" value="Winged helix-like DNA-binding domain superfamily/Winged helix DNA-binding domain"/>
    <property type="match status" value="1"/>
</dbReference>
<dbReference type="InterPro" id="IPR036388">
    <property type="entry name" value="WH-like_DNA-bd_sf"/>
</dbReference>
<evidence type="ECO:0000256" key="1">
    <source>
        <dbReference type="ARBA" id="ARBA00023125"/>
    </source>
</evidence>
<keyword evidence="1" id="KW-0238">DNA-binding</keyword>
<gene>
    <name evidence="2" type="ORF">Acor_22520</name>
</gene>
<dbReference type="OrthoDB" id="9808360at2"/>
<dbReference type="NCBIfam" id="TIGR00738">
    <property type="entry name" value="rrf2_super"/>
    <property type="match status" value="1"/>
</dbReference>
<comment type="caution">
    <text evidence="2">The sequence shown here is derived from an EMBL/GenBank/DDBJ whole genome shotgun (WGS) entry which is preliminary data.</text>
</comment>
<sequence>MRLSARVDYALRAAAELAAAGEGPTTVGELAKGQEMPPKYLENILLQMRRAGLVRGQRGPEGGYVLARPAAQISLADVIRAVDGPLANVRGERPEHVGYTGAAQSLQQVWIALRASERAILEEVTLDQIASGELPKRVTDLSNDPSAWDSHTPV</sequence>
<evidence type="ECO:0000313" key="3">
    <source>
        <dbReference type="Proteomes" id="UP000334990"/>
    </source>
</evidence>
<reference evidence="2 3" key="1">
    <citation type="submission" date="2019-10" db="EMBL/GenBank/DDBJ databases">
        <title>Whole genome shotgun sequence of Acrocarpospora corrugata NBRC 13972.</title>
        <authorList>
            <person name="Ichikawa N."/>
            <person name="Kimura A."/>
            <person name="Kitahashi Y."/>
            <person name="Komaki H."/>
            <person name="Oguchi A."/>
        </authorList>
    </citation>
    <scope>NUCLEOTIDE SEQUENCE [LARGE SCALE GENOMIC DNA]</scope>
    <source>
        <strain evidence="2 3">NBRC 13972</strain>
    </source>
</reference>
<organism evidence="2 3">
    <name type="scientific">Acrocarpospora corrugata</name>
    <dbReference type="NCBI Taxonomy" id="35763"/>
    <lineage>
        <taxon>Bacteria</taxon>
        <taxon>Bacillati</taxon>
        <taxon>Actinomycetota</taxon>
        <taxon>Actinomycetes</taxon>
        <taxon>Streptosporangiales</taxon>
        <taxon>Streptosporangiaceae</taxon>
        <taxon>Acrocarpospora</taxon>
    </lineage>
</organism>
<dbReference type="GO" id="GO:0003700">
    <property type="term" value="F:DNA-binding transcription factor activity"/>
    <property type="evidence" value="ECO:0007669"/>
    <property type="project" value="TreeGrafter"/>
</dbReference>
<evidence type="ECO:0000313" key="2">
    <source>
        <dbReference type="EMBL" id="GES00189.1"/>
    </source>
</evidence>
<dbReference type="PROSITE" id="PS51197">
    <property type="entry name" value="HTH_RRF2_2"/>
    <property type="match status" value="1"/>
</dbReference>
<dbReference type="GO" id="GO:0003677">
    <property type="term" value="F:DNA binding"/>
    <property type="evidence" value="ECO:0007669"/>
    <property type="project" value="UniProtKB-KW"/>
</dbReference>
<name>A0A5M3VVH4_9ACTN</name>
<proteinExistence type="predicted"/>
<dbReference type="EMBL" id="BLAD01000043">
    <property type="protein sequence ID" value="GES00189.1"/>
    <property type="molecule type" value="Genomic_DNA"/>
</dbReference>
<protein>
    <submittedName>
        <fullName evidence="2">Rrf2 family transcriptional regulator</fullName>
    </submittedName>
</protein>
<dbReference type="Pfam" id="PF02082">
    <property type="entry name" value="Rrf2"/>
    <property type="match status" value="1"/>
</dbReference>